<dbReference type="VEuPathDB" id="VectorBase:LDEU009570"/>
<name>A0A443S4L6_9ACAR</name>
<feature type="coiled-coil region" evidence="1">
    <location>
        <begin position="28"/>
        <end position="156"/>
    </location>
</feature>
<dbReference type="STRING" id="299467.A0A443S4L6"/>
<dbReference type="EMBL" id="NCKV01008717">
    <property type="protein sequence ID" value="RWS22470.1"/>
    <property type="molecule type" value="Genomic_DNA"/>
</dbReference>
<comment type="caution">
    <text evidence="3">The sequence shown here is derived from an EMBL/GenBank/DDBJ whole genome shotgun (WGS) entry which is preliminary data.</text>
</comment>
<sequence>MSAEQLSLSFGAAIDKRVKDCTNCKILKEQCTAALRQWDKALREYNEAKTQLSKVQQQRDEAMKQINEAMNLRIKASKDLTRLMEERNAAVQEYSLVMSERDSVHKEIEKSQEELQQCVKKVKLLEQEKRAISIENESLKREIVSLTREKEQLIKAKEATFPLRSQWGSTSSGVSSQGHSVSVLSFTNLNQSADDFERIRLKNEELQQQLEIAKRQYEWAFGERDKIVLERESIRVLCDKYRRERDRAVSELAKALTDSEDMKSQRNFAAVELNDLNNQFTSHINNKHTQSLSRSACRKIKQRMIDKNAQLSTPRPTLLDKAYNEIYGSHSNQNANMDGNENNTSVQNSVVLTQKTKNIVHKKSNSLKGVSSHLATIRSQSETPSLCTVEWLSPPLGSKSGSQRSPKSGDVRCIYVEKGAEPLGIQISDPKAGGGIFVTSVFDDSIASKSGLRVGDQLLEVCGINMRNATFTSAANILRHCGDNIRMLVQYNPQKLTEQMLDTQTVGDLEYACNPVLHLSKSFYSLRVNRKDNERNVKKRDF</sequence>
<gene>
    <name evidence="3" type="ORF">B4U80_07743</name>
</gene>
<dbReference type="PANTHER" id="PTHR46360">
    <property type="entry name" value="DISKS LARGE HOMOLOG 5"/>
    <property type="match status" value="1"/>
</dbReference>
<proteinExistence type="predicted"/>
<dbReference type="Pfam" id="PF00595">
    <property type="entry name" value="PDZ"/>
    <property type="match status" value="1"/>
</dbReference>
<dbReference type="SUPFAM" id="SSF50156">
    <property type="entry name" value="PDZ domain-like"/>
    <property type="match status" value="1"/>
</dbReference>
<keyword evidence="4" id="KW-1185">Reference proteome</keyword>
<dbReference type="PANTHER" id="PTHR46360:SF1">
    <property type="entry name" value="DISKS LARGE HOMOLOG 5"/>
    <property type="match status" value="1"/>
</dbReference>
<dbReference type="SMART" id="SM00228">
    <property type="entry name" value="PDZ"/>
    <property type="match status" value="1"/>
</dbReference>
<evidence type="ECO:0000313" key="3">
    <source>
        <dbReference type="EMBL" id="RWS22470.1"/>
    </source>
</evidence>
<dbReference type="InterPro" id="IPR001478">
    <property type="entry name" value="PDZ"/>
</dbReference>
<feature type="domain" description="PDZ" evidence="2">
    <location>
        <begin position="413"/>
        <end position="493"/>
    </location>
</feature>
<dbReference type="GO" id="GO:0005886">
    <property type="term" value="C:plasma membrane"/>
    <property type="evidence" value="ECO:0007669"/>
    <property type="project" value="TreeGrafter"/>
</dbReference>
<dbReference type="Proteomes" id="UP000288716">
    <property type="component" value="Unassembled WGS sequence"/>
</dbReference>
<dbReference type="InterPro" id="IPR036034">
    <property type="entry name" value="PDZ_sf"/>
</dbReference>
<reference evidence="3 4" key="1">
    <citation type="journal article" date="2018" name="Gigascience">
        <title>Genomes of trombidid mites reveal novel predicted allergens and laterally-transferred genes associated with secondary metabolism.</title>
        <authorList>
            <person name="Dong X."/>
            <person name="Chaisiri K."/>
            <person name="Xia D."/>
            <person name="Armstrong S.D."/>
            <person name="Fang Y."/>
            <person name="Donnelly M.J."/>
            <person name="Kadowaki T."/>
            <person name="McGarry J.W."/>
            <person name="Darby A.C."/>
            <person name="Makepeace B.L."/>
        </authorList>
    </citation>
    <scope>NUCLEOTIDE SEQUENCE [LARGE SCALE GENOMIC DNA]</scope>
    <source>
        <strain evidence="3">UoL-UT</strain>
    </source>
</reference>
<protein>
    <submittedName>
        <fullName evidence="3">Discs large protein-like protein</fullName>
    </submittedName>
</protein>
<feature type="coiled-coil region" evidence="1">
    <location>
        <begin position="189"/>
        <end position="279"/>
    </location>
</feature>
<dbReference type="AlphaFoldDB" id="A0A443S4L6"/>
<evidence type="ECO:0000313" key="4">
    <source>
        <dbReference type="Proteomes" id="UP000288716"/>
    </source>
</evidence>
<dbReference type="InterPro" id="IPR053004">
    <property type="entry name" value="MAGUK_Signaling_Regulators"/>
</dbReference>
<dbReference type="OrthoDB" id="10067129at2759"/>
<dbReference type="GO" id="GO:0035331">
    <property type="term" value="P:negative regulation of hippo signaling"/>
    <property type="evidence" value="ECO:0007669"/>
    <property type="project" value="TreeGrafter"/>
</dbReference>
<dbReference type="PROSITE" id="PS50106">
    <property type="entry name" value="PDZ"/>
    <property type="match status" value="1"/>
</dbReference>
<dbReference type="Gene3D" id="2.30.42.10">
    <property type="match status" value="1"/>
</dbReference>
<accession>A0A443S4L6</accession>
<organism evidence="3 4">
    <name type="scientific">Leptotrombidium deliense</name>
    <dbReference type="NCBI Taxonomy" id="299467"/>
    <lineage>
        <taxon>Eukaryota</taxon>
        <taxon>Metazoa</taxon>
        <taxon>Ecdysozoa</taxon>
        <taxon>Arthropoda</taxon>
        <taxon>Chelicerata</taxon>
        <taxon>Arachnida</taxon>
        <taxon>Acari</taxon>
        <taxon>Acariformes</taxon>
        <taxon>Trombidiformes</taxon>
        <taxon>Prostigmata</taxon>
        <taxon>Anystina</taxon>
        <taxon>Parasitengona</taxon>
        <taxon>Trombiculoidea</taxon>
        <taxon>Trombiculidae</taxon>
        <taxon>Leptotrombidium</taxon>
    </lineage>
</organism>
<evidence type="ECO:0000259" key="2">
    <source>
        <dbReference type="PROSITE" id="PS50106"/>
    </source>
</evidence>
<keyword evidence="1" id="KW-0175">Coiled coil</keyword>
<evidence type="ECO:0000256" key="1">
    <source>
        <dbReference type="SAM" id="Coils"/>
    </source>
</evidence>